<protein>
    <submittedName>
        <fullName evidence="3">Ribonuclease H-like domain-containing protein</fullName>
    </submittedName>
</protein>
<dbReference type="AlphaFoldDB" id="A0A6L2MP91"/>
<proteinExistence type="predicted"/>
<evidence type="ECO:0000313" key="3">
    <source>
        <dbReference type="EMBL" id="GEU75806.1"/>
    </source>
</evidence>
<feature type="region of interest" description="Disordered" evidence="1">
    <location>
        <begin position="362"/>
        <end position="427"/>
    </location>
</feature>
<accession>A0A6L2MP91</accession>
<dbReference type="EMBL" id="BKCJ010007154">
    <property type="protein sequence ID" value="GEU75806.1"/>
    <property type="molecule type" value="Genomic_DNA"/>
</dbReference>
<dbReference type="InterPro" id="IPR025724">
    <property type="entry name" value="GAG-pre-integrase_dom"/>
</dbReference>
<sequence length="917" mass="105147">MREMTKNSTDTNLFSRVAPTAPQVNHGSIGTQETTLPYAFTTATIQDFSNGAWNMDSGVSSHLNNSFSSLSEIFNTYFMMRRVLLRCNSTGDLYPVTTLSPIPYVFLVSQHTWHQRRGHPGREVLRHLVSNNFISCNKEKPPMLCHACQFKCEICSFQCDHGVAPTAPQVNHGSIGTQETTLPYAFTTATIQDFSNGAWNMDSGVSSHLNNSFSSLSEIFNTYFMMRRVLLRCNSTGDLYPVTTLSPIPYVFLVSQHTWHQRRGHPGREVLRHLVSNNFISCNKEKPPMLCHACQNKIIISRYVSFNETVFPYGSTQPALPPTYTFLDDIPIIIPPVVPTNPVVQLPPEPITLIHNTSIQHHPDAAQLPTPPQQLSPTQVQTTKNQAHSPPSTFVVQQNRPTPTQSPTTQHEPAAQSPIIIPDPPKNPNPVSIHPMVILFRVGTNHPTEHLNLHMSLALPLPKSYRDAFSDLNWQNSMHDEYHALIINKTWTLVPRPLDTNIVRCMWLFRHKYLADGTLSRYKARLVTNGSTQLERVDVDETLVLLSNWKATQDLLPNPLIANYKKRNKQGTIEYHVQQNKMKFGYLHEDGDVFVAYSWERALSIYGDVYPEWCLEFFLKMYFDRDVDRTKLMTKKCIWFRFCGVEKELTLPEFVVLLGLYEEVKLSHRLFAIHFTRLEVDDKLFNHEAFRRKIGAPTNINPRTSLIREPLMRIVNKLLVGSLFHRAGSKERCQKRDMWLMSALEESRGINLAWVIFEHRCKHAPGLKENSLICGDLIESKTWAAKMFENELDEGTNTLLQIKHIATQPSQTGRQKQEPRGLDSSWGDWNTSLNEIERRGVWIDSMLMRNNYMLEHSMPILYRLADQSNFSYPTFKPPNVLPYPYPHMPYSHPYTHYPKMVSLSFGEDHYGVHGDGY</sequence>
<name>A0A6L2MP91_TANCI</name>
<evidence type="ECO:0000256" key="1">
    <source>
        <dbReference type="SAM" id="MobiDB-lite"/>
    </source>
</evidence>
<comment type="caution">
    <text evidence="3">The sequence shown here is derived from an EMBL/GenBank/DDBJ whole genome shotgun (WGS) entry which is preliminary data.</text>
</comment>
<reference evidence="3" key="1">
    <citation type="journal article" date="2019" name="Sci. Rep.">
        <title>Draft genome of Tanacetum cinerariifolium, the natural source of mosquito coil.</title>
        <authorList>
            <person name="Yamashiro T."/>
            <person name="Shiraishi A."/>
            <person name="Satake H."/>
            <person name="Nakayama K."/>
        </authorList>
    </citation>
    <scope>NUCLEOTIDE SEQUENCE</scope>
</reference>
<organism evidence="3">
    <name type="scientific">Tanacetum cinerariifolium</name>
    <name type="common">Dalmatian daisy</name>
    <name type="synonym">Chrysanthemum cinerariifolium</name>
    <dbReference type="NCBI Taxonomy" id="118510"/>
    <lineage>
        <taxon>Eukaryota</taxon>
        <taxon>Viridiplantae</taxon>
        <taxon>Streptophyta</taxon>
        <taxon>Embryophyta</taxon>
        <taxon>Tracheophyta</taxon>
        <taxon>Spermatophyta</taxon>
        <taxon>Magnoliopsida</taxon>
        <taxon>eudicotyledons</taxon>
        <taxon>Gunneridae</taxon>
        <taxon>Pentapetalae</taxon>
        <taxon>asterids</taxon>
        <taxon>campanulids</taxon>
        <taxon>Asterales</taxon>
        <taxon>Asteraceae</taxon>
        <taxon>Asteroideae</taxon>
        <taxon>Anthemideae</taxon>
        <taxon>Anthemidinae</taxon>
        <taxon>Tanacetum</taxon>
    </lineage>
</organism>
<gene>
    <name evidence="3" type="ORF">Tci_047784</name>
</gene>
<feature type="domain" description="GAG-pre-integrase" evidence="2">
    <location>
        <begin position="111"/>
        <end position="150"/>
    </location>
</feature>
<feature type="domain" description="GAG-pre-integrase" evidence="2">
    <location>
        <begin position="257"/>
        <end position="295"/>
    </location>
</feature>
<evidence type="ECO:0000259" key="2">
    <source>
        <dbReference type="Pfam" id="PF13976"/>
    </source>
</evidence>
<dbReference type="Pfam" id="PF13976">
    <property type="entry name" value="gag_pre-integrs"/>
    <property type="match status" value="2"/>
</dbReference>
<feature type="compositionally biased region" description="Polar residues" evidence="1">
    <location>
        <begin position="384"/>
        <end position="411"/>
    </location>
</feature>